<keyword evidence="3 7" id="KW-0375">Hydrogen ion transport</keyword>
<comment type="function">
    <text evidence="7">F(1)F(0) ATP synthase produces ATP from ADP in the presence of a proton or sodium gradient. F-type ATPases consist of two structural domains, F(1) containing the extramembraneous catalytic core and F(0) containing the membrane proton channel, linked together by a central stalk and a peripheral stalk. During catalysis, ATP synthesis in the catalytic domain of F(1) is coupled via a rotary mechanism of the central stalk subunits to proton translocation.</text>
</comment>
<dbReference type="eggNOG" id="COG0712">
    <property type="taxonomic scope" value="Bacteria"/>
</dbReference>
<organism evidence="8 9">
    <name type="scientific">Eubacterium plexicaudatum ASF492</name>
    <dbReference type="NCBI Taxonomy" id="1235802"/>
    <lineage>
        <taxon>Bacteria</taxon>
        <taxon>Bacillati</taxon>
        <taxon>Bacillota</taxon>
        <taxon>Clostridia</taxon>
        <taxon>Eubacteriales</taxon>
        <taxon>Eubacteriaceae</taxon>
        <taxon>Eubacterium</taxon>
    </lineage>
</organism>
<comment type="similarity">
    <text evidence="7">Belongs to the ATPase delta chain family.</text>
</comment>
<dbReference type="GO" id="GO:0045259">
    <property type="term" value="C:proton-transporting ATP synthase complex"/>
    <property type="evidence" value="ECO:0007669"/>
    <property type="project" value="UniProtKB-KW"/>
</dbReference>
<dbReference type="GO" id="GO:0005886">
    <property type="term" value="C:plasma membrane"/>
    <property type="evidence" value="ECO:0007669"/>
    <property type="project" value="UniProtKB-SubCell"/>
</dbReference>
<keyword evidence="5 7" id="KW-0472">Membrane</keyword>
<dbReference type="InterPro" id="IPR000711">
    <property type="entry name" value="ATPase_OSCP/dsu"/>
</dbReference>
<dbReference type="HAMAP" id="MF_01416">
    <property type="entry name" value="ATP_synth_delta_bact"/>
    <property type="match status" value="1"/>
</dbReference>
<evidence type="ECO:0000256" key="6">
    <source>
        <dbReference type="ARBA" id="ARBA00023310"/>
    </source>
</evidence>
<dbReference type="SUPFAM" id="SSF47928">
    <property type="entry name" value="N-terminal domain of the delta subunit of the F1F0-ATP synthase"/>
    <property type="match status" value="1"/>
</dbReference>
<dbReference type="PRINTS" id="PR00125">
    <property type="entry name" value="ATPASEDELTA"/>
</dbReference>
<dbReference type="InterPro" id="IPR026015">
    <property type="entry name" value="ATP_synth_OSCP/delta_N_sf"/>
</dbReference>
<keyword evidence="9" id="KW-1185">Reference proteome</keyword>
<name>N2B041_9FIRM</name>
<dbReference type="Proteomes" id="UP000012589">
    <property type="component" value="Unassembled WGS sequence"/>
</dbReference>
<dbReference type="NCBIfam" id="TIGR01145">
    <property type="entry name" value="ATP_synt_delta"/>
    <property type="match status" value="1"/>
</dbReference>
<protein>
    <recommendedName>
        <fullName evidence="7">ATP synthase subunit delta</fullName>
    </recommendedName>
    <alternativeName>
        <fullName evidence="7">ATP synthase F(1) sector subunit delta</fullName>
    </alternativeName>
    <alternativeName>
        <fullName evidence="7">F-type ATPase subunit delta</fullName>
        <shortName evidence="7">F-ATPase subunit delta</shortName>
    </alternativeName>
</protein>
<dbReference type="PANTHER" id="PTHR11910">
    <property type="entry name" value="ATP SYNTHASE DELTA CHAIN"/>
    <property type="match status" value="1"/>
</dbReference>
<evidence type="ECO:0000256" key="5">
    <source>
        <dbReference type="ARBA" id="ARBA00023136"/>
    </source>
</evidence>
<evidence type="ECO:0000256" key="2">
    <source>
        <dbReference type="ARBA" id="ARBA00022448"/>
    </source>
</evidence>
<gene>
    <name evidence="7" type="primary">atpH</name>
    <name evidence="8" type="ORF">C823_01321</name>
</gene>
<evidence type="ECO:0000256" key="7">
    <source>
        <dbReference type="HAMAP-Rule" id="MF_01416"/>
    </source>
</evidence>
<dbReference type="Pfam" id="PF00213">
    <property type="entry name" value="OSCP"/>
    <property type="match status" value="1"/>
</dbReference>
<dbReference type="Gene3D" id="1.10.520.20">
    <property type="entry name" value="N-terminal domain of the delta subunit of the F1F0-ATP synthase"/>
    <property type="match status" value="1"/>
</dbReference>
<dbReference type="GO" id="GO:0046933">
    <property type="term" value="F:proton-transporting ATP synthase activity, rotational mechanism"/>
    <property type="evidence" value="ECO:0007669"/>
    <property type="project" value="UniProtKB-UniRule"/>
</dbReference>
<evidence type="ECO:0000313" key="9">
    <source>
        <dbReference type="Proteomes" id="UP000012589"/>
    </source>
</evidence>
<comment type="function">
    <text evidence="7">This protein is part of the stalk that links CF(0) to CF(1). It either transmits conformational changes from CF(0) to CF(1) or is implicated in proton conduction.</text>
</comment>
<dbReference type="AlphaFoldDB" id="N2B041"/>
<keyword evidence="4 7" id="KW-0406">Ion transport</keyword>
<keyword evidence="2 7" id="KW-0813">Transport</keyword>
<comment type="caution">
    <text evidence="8">The sequence shown here is derived from an EMBL/GenBank/DDBJ whole genome shotgun (WGS) entry which is preliminary data.</text>
</comment>
<proteinExistence type="inferred from homology"/>
<dbReference type="OrthoDB" id="9802471at2"/>
<evidence type="ECO:0000313" key="8">
    <source>
        <dbReference type="EMBL" id="EMZ33781.1"/>
    </source>
</evidence>
<dbReference type="PATRIC" id="fig|1235802.3.peg.1410"/>
<accession>N2B041</accession>
<dbReference type="EMBL" id="AQFT01000039">
    <property type="protein sequence ID" value="EMZ33781.1"/>
    <property type="molecule type" value="Genomic_DNA"/>
</dbReference>
<comment type="subcellular location">
    <subcellularLocation>
        <location evidence="7">Cell membrane</location>
        <topology evidence="7">Peripheral membrane protein</topology>
    </subcellularLocation>
    <subcellularLocation>
        <location evidence="1">Membrane</location>
    </subcellularLocation>
</comment>
<sequence length="184" mass="21043">MAKLVSKTYGDALFELALESGQVDALFDEAKRMLEIIQTNEDLAKMMNHPKIVIEEKQKIIETVFKDRASKEMIGLLMMIIAKGHYHEFDGVLEYFIEQVKEYKKIGTAYITSAMDLSLMQKDAIRRKLLETTNYVQFEFIYNIDASLIGGIVIRIGDRVVDGSVKNKLSRLTSELSKLKLQMP</sequence>
<keyword evidence="6 7" id="KW-0066">ATP synthesis</keyword>
<evidence type="ECO:0000256" key="4">
    <source>
        <dbReference type="ARBA" id="ARBA00023065"/>
    </source>
</evidence>
<keyword evidence="7" id="KW-0139">CF(1)</keyword>
<reference evidence="8 9" key="1">
    <citation type="journal article" date="2014" name="Genome Announc.">
        <title>Draft genome sequences of the altered schaedler flora, a defined bacterial community from gnotobiotic mice.</title>
        <authorList>
            <person name="Wannemuehler M.J."/>
            <person name="Overstreet A.M."/>
            <person name="Ward D.V."/>
            <person name="Phillips G.J."/>
        </authorList>
    </citation>
    <scope>NUCLEOTIDE SEQUENCE [LARGE SCALE GENOMIC DNA]</scope>
    <source>
        <strain evidence="8 9">ASF492</strain>
    </source>
</reference>
<evidence type="ECO:0000256" key="3">
    <source>
        <dbReference type="ARBA" id="ARBA00022781"/>
    </source>
</evidence>
<dbReference type="STRING" id="1235802.C823_01321"/>
<keyword evidence="7" id="KW-1003">Cell membrane</keyword>
<evidence type="ECO:0000256" key="1">
    <source>
        <dbReference type="ARBA" id="ARBA00004370"/>
    </source>
</evidence>
<dbReference type="HOGENOM" id="CLU_085114_4_0_9"/>